<dbReference type="Gene3D" id="2.40.50.690">
    <property type="match status" value="1"/>
</dbReference>
<keyword evidence="21" id="KW-1185">Reference proteome</keyword>
<dbReference type="GO" id="GO:0008859">
    <property type="term" value="F:exoribonuclease II activity"/>
    <property type="evidence" value="ECO:0007669"/>
    <property type="project" value="UniProtKB-EC"/>
</dbReference>
<evidence type="ECO:0000256" key="12">
    <source>
        <dbReference type="ARBA" id="ARBA00022835"/>
    </source>
</evidence>
<keyword evidence="12" id="KW-0271">Exosome</keyword>
<evidence type="ECO:0000256" key="13">
    <source>
        <dbReference type="ARBA" id="ARBA00022839"/>
    </source>
</evidence>
<dbReference type="Gene3D" id="3.40.50.1010">
    <property type="entry name" value="5'-nuclease"/>
    <property type="match status" value="1"/>
</dbReference>
<dbReference type="Pfam" id="PF17216">
    <property type="entry name" value="Rrp44_CSD1"/>
    <property type="match status" value="1"/>
</dbReference>
<keyword evidence="9" id="KW-0698">rRNA processing</keyword>
<dbReference type="Pfam" id="PF17849">
    <property type="entry name" value="OB_Dis3"/>
    <property type="match status" value="1"/>
</dbReference>
<gene>
    <name evidence="20" type="ORF">K450DRAFT_263208</name>
</gene>
<evidence type="ECO:0000256" key="17">
    <source>
        <dbReference type="ARBA" id="ARBA00077930"/>
    </source>
</evidence>
<evidence type="ECO:0000256" key="4">
    <source>
        <dbReference type="ARBA" id="ARBA00004496"/>
    </source>
</evidence>
<evidence type="ECO:0000256" key="6">
    <source>
        <dbReference type="ARBA" id="ARBA00012163"/>
    </source>
</evidence>
<dbReference type="EC" id="3.1.13.1" evidence="6"/>
<organism evidence="20 21">
    <name type="scientific">Umbelopsis ramanniana AG</name>
    <dbReference type="NCBI Taxonomy" id="1314678"/>
    <lineage>
        <taxon>Eukaryota</taxon>
        <taxon>Fungi</taxon>
        <taxon>Fungi incertae sedis</taxon>
        <taxon>Mucoromycota</taxon>
        <taxon>Mucoromycotina</taxon>
        <taxon>Umbelopsidomycetes</taxon>
        <taxon>Umbelopsidales</taxon>
        <taxon>Umbelopsidaceae</taxon>
        <taxon>Umbelopsis</taxon>
    </lineage>
</organism>
<evidence type="ECO:0000256" key="5">
    <source>
        <dbReference type="ARBA" id="ARBA00005785"/>
    </source>
</evidence>
<dbReference type="Pfam" id="PF00773">
    <property type="entry name" value="RNB"/>
    <property type="match status" value="1"/>
</dbReference>
<evidence type="ECO:0000256" key="15">
    <source>
        <dbReference type="ARBA" id="ARBA00022884"/>
    </source>
</evidence>
<dbReference type="GO" id="GO:0000956">
    <property type="term" value="P:nuclear-transcribed mRNA catabolic process"/>
    <property type="evidence" value="ECO:0007669"/>
    <property type="project" value="UniProtKB-ARBA"/>
</dbReference>
<comment type="cofactor">
    <cofactor evidence="2">
        <name>Mg(2+)</name>
        <dbReference type="ChEBI" id="CHEBI:18420"/>
    </cofactor>
</comment>
<keyword evidence="10" id="KW-0540">Nuclease</keyword>
<keyword evidence="14" id="KW-0460">Magnesium</keyword>
<comment type="catalytic activity">
    <reaction evidence="1">
        <text>Exonucleolytic cleavage in the 3'- to 5'-direction to yield nucleoside 5'-phosphates.</text>
        <dbReference type="EC" id="3.1.13.1"/>
    </reaction>
</comment>
<feature type="domain" description="RNB" evidence="19">
    <location>
        <begin position="474"/>
        <end position="815"/>
    </location>
</feature>
<accession>A0AAD5HA35</accession>
<dbReference type="Gene3D" id="2.40.50.140">
    <property type="entry name" value="Nucleic acid-binding proteins"/>
    <property type="match status" value="1"/>
</dbReference>
<comment type="similarity">
    <text evidence="5 18">Belongs to the RNR ribonuclease family.</text>
</comment>
<evidence type="ECO:0000256" key="16">
    <source>
        <dbReference type="ARBA" id="ARBA00023242"/>
    </source>
</evidence>
<reference evidence="20" key="2">
    <citation type="journal article" date="2022" name="Proc. Natl. Acad. Sci. U.S.A.">
        <title>Diploid-dominant life cycles characterize the early evolution of Fungi.</title>
        <authorList>
            <person name="Amses K.R."/>
            <person name="Simmons D.R."/>
            <person name="Longcore J.E."/>
            <person name="Mondo S.J."/>
            <person name="Seto K."/>
            <person name="Jeronimo G.H."/>
            <person name="Bonds A.E."/>
            <person name="Quandt C.A."/>
            <person name="Davis W.J."/>
            <person name="Chang Y."/>
            <person name="Federici B.A."/>
            <person name="Kuo A."/>
            <person name="LaButti K."/>
            <person name="Pangilinan J."/>
            <person name="Andreopoulos W."/>
            <person name="Tritt A."/>
            <person name="Riley R."/>
            <person name="Hundley H."/>
            <person name="Johnson J."/>
            <person name="Lipzen A."/>
            <person name="Barry K."/>
            <person name="Lang B.F."/>
            <person name="Cuomo C.A."/>
            <person name="Buchler N.E."/>
            <person name="Grigoriev I.V."/>
            <person name="Spatafora J.W."/>
            <person name="Stajich J.E."/>
            <person name="James T.Y."/>
        </authorList>
    </citation>
    <scope>NUCLEOTIDE SEQUENCE</scope>
    <source>
        <strain evidence="20">AG</strain>
    </source>
</reference>
<dbReference type="InterPro" id="IPR001900">
    <property type="entry name" value="RNase_II/R"/>
</dbReference>
<dbReference type="InterPro" id="IPR041505">
    <property type="entry name" value="Dis3_CSD2"/>
</dbReference>
<keyword evidence="16" id="KW-0539">Nucleus</keyword>
<dbReference type="InterPro" id="IPR022966">
    <property type="entry name" value="RNase_II/R_CS"/>
</dbReference>
<evidence type="ECO:0000256" key="8">
    <source>
        <dbReference type="ARBA" id="ARBA00022490"/>
    </source>
</evidence>
<evidence type="ECO:0000256" key="18">
    <source>
        <dbReference type="RuleBase" id="RU003901"/>
    </source>
</evidence>
<dbReference type="GO" id="GO:0003723">
    <property type="term" value="F:RNA binding"/>
    <property type="evidence" value="ECO:0007669"/>
    <property type="project" value="UniProtKB-KW"/>
</dbReference>
<dbReference type="GO" id="GO:0006364">
    <property type="term" value="P:rRNA processing"/>
    <property type="evidence" value="ECO:0007669"/>
    <property type="project" value="UniProtKB-KW"/>
</dbReference>
<comment type="subcellular location">
    <subcellularLocation>
        <location evidence="4">Cytoplasm</location>
    </subcellularLocation>
    <subcellularLocation>
        <location evidence="3">Nucleus</location>
    </subcellularLocation>
</comment>
<evidence type="ECO:0000256" key="11">
    <source>
        <dbReference type="ARBA" id="ARBA00022801"/>
    </source>
</evidence>
<dbReference type="FunFam" id="2.40.50.700:FF:000001">
    <property type="entry name" value="Exosome complex exonuclease exoribonuclease (Rrp44)"/>
    <property type="match status" value="1"/>
</dbReference>
<dbReference type="SUPFAM" id="SSF50249">
    <property type="entry name" value="Nucleic acid-binding proteins"/>
    <property type="match status" value="3"/>
</dbReference>
<dbReference type="AlphaFoldDB" id="A0AAD5HA35"/>
<evidence type="ECO:0000256" key="3">
    <source>
        <dbReference type="ARBA" id="ARBA00004123"/>
    </source>
</evidence>
<evidence type="ECO:0000259" key="19">
    <source>
        <dbReference type="SMART" id="SM00955"/>
    </source>
</evidence>
<evidence type="ECO:0000256" key="9">
    <source>
        <dbReference type="ARBA" id="ARBA00022552"/>
    </source>
</evidence>
<comment type="caution">
    <text evidence="20">The sequence shown here is derived from an EMBL/GenBank/DDBJ whole genome shotgun (WGS) entry which is preliminary data.</text>
</comment>
<dbReference type="PANTHER" id="PTHR23355">
    <property type="entry name" value="RIBONUCLEASE"/>
    <property type="match status" value="1"/>
</dbReference>
<dbReference type="InterPro" id="IPR033771">
    <property type="entry name" value="Rrp44_CSD1"/>
</dbReference>
<keyword evidence="13" id="KW-0269">Exonuclease</keyword>
<dbReference type="SMART" id="SM00955">
    <property type="entry name" value="RNB"/>
    <property type="match status" value="1"/>
</dbReference>
<evidence type="ECO:0000256" key="7">
    <source>
        <dbReference type="ARBA" id="ARBA00016366"/>
    </source>
</evidence>
<evidence type="ECO:0000256" key="14">
    <source>
        <dbReference type="ARBA" id="ARBA00022842"/>
    </source>
</evidence>
<name>A0AAD5HA35_UMBRA</name>
<dbReference type="RefSeq" id="XP_051440135.1">
    <property type="nucleotide sequence ID" value="XM_051592610.1"/>
</dbReference>
<dbReference type="GO" id="GO:0019899">
    <property type="term" value="F:enzyme binding"/>
    <property type="evidence" value="ECO:0007669"/>
    <property type="project" value="UniProtKB-ARBA"/>
</dbReference>
<evidence type="ECO:0000256" key="2">
    <source>
        <dbReference type="ARBA" id="ARBA00001946"/>
    </source>
</evidence>
<dbReference type="GeneID" id="75917952"/>
<dbReference type="InterPro" id="IPR012340">
    <property type="entry name" value="NA-bd_OB-fold"/>
</dbReference>
<evidence type="ECO:0000256" key="1">
    <source>
        <dbReference type="ARBA" id="ARBA00001849"/>
    </source>
</evidence>
<dbReference type="FunFam" id="3.40.50.1010:FF:000021">
    <property type="entry name" value="DIS3-like exonuclease 1 isoform X1"/>
    <property type="match status" value="1"/>
</dbReference>
<dbReference type="PROSITE" id="PS01175">
    <property type="entry name" value="RIBONUCLEASE_II"/>
    <property type="match status" value="1"/>
</dbReference>
<dbReference type="EMBL" id="MU620998">
    <property type="protein sequence ID" value="KAI8575131.1"/>
    <property type="molecule type" value="Genomic_DNA"/>
</dbReference>
<protein>
    <recommendedName>
        <fullName evidence="7">DIS3-like exonuclease 1</fullName>
        <ecNumber evidence="6">3.1.13.1</ecNumber>
    </recommendedName>
    <alternativeName>
        <fullName evidence="17">Ribosomal RNA-processing protein 44</fullName>
    </alternativeName>
</protein>
<keyword evidence="8" id="KW-0963">Cytoplasm</keyword>
<proteinExistence type="inferred from homology"/>
<evidence type="ECO:0000313" key="21">
    <source>
        <dbReference type="Proteomes" id="UP001206595"/>
    </source>
</evidence>
<sequence>MPSSMQRTGHEFYRKTRNNSIVKLVRERYIRDDIPCQSEACKSAPSCQEATPTSSALLTGAATHYVVPDISVAIRYLEILEQEELRNIIVPQTVMLSLQQHDKTRTYKRLRQVVGDPRRNSIVFYNEICSDTHVSRLPGESSLHREERALRKLAEWYHHHTGKRIIILSELFTSSSSRGVDVYSVEQYLKEMWPEHTTLQNLREVLKEAEIEEDLDTIRLFSSTDSKKGRPVAGYTEYRSSADLEAGIKSNRYISGIIRINASNRDQAFVTNNNSPLGDVMIVGNEDRNRAVQGDTVVVELLSEVNQATPSFGISYDGNDDEELGYQASVEPNSTKRRPMGRVVGIMQRNWRSYVATIQEDGIEQGGSMHLAIPLHPVIPKIRIRHQDVKSIGNQRIVVRIDSWPVSSQYPNGHFVRSLGPIHQLDTEISAILVEHGIPESQASRGFGEACMREMPIDTPETPWRPTDEELSTRRDLRNIDIFSIDPPNCQDIDDALSVNELGDGRIELGVHIADVSYFVKENCHTDLEARARGTTVYLADRRFDMLPSVLSERVCSLRHRVDRFAVSVIWTLDKNYKVVDTWFGRSVIRSACEMEYEQAQELFNGADTVKGLDKKTAQKLKKSVVKLVDILRVVRERRLGKGALELESSEVKFQIASEHNITDIIPKKELEVHEIVAEAMIMANASVAERIHQRFKDSALLRHHPPPTKERFKLLEQAAATRGYQIDYTSNKTLAHSLERIADQSSDDPALVSLLKTMATMAMNEAGYISSGNTSVDHYYHYGLALPYYTHFTSPIRRYADVIVHRQLMECVSETSVSPSPATPSLLHSNSKLVNLCLNLNLKTRESKLAQRDSAELFQSLYVLQQLKNGPIIMSGIISEIRSNGFFVYVPRLVLKGPVYLKEKSGELMVPLSIVSGNSSDDNAYMTNCSYDSDNQTYVAINTADLPRPIKFQLFDHVQVSLKLHMSHAHRHQVYMTLVGFEQRQAANVKLSTKTLTEEIISGEIQDKEVQATKEKSKSAKASKAFRQTAQNDSVYDILENFRQMNLIEDSEESQ</sequence>
<dbReference type="Proteomes" id="UP001206595">
    <property type="component" value="Unassembled WGS sequence"/>
</dbReference>
<reference evidence="20" key="1">
    <citation type="submission" date="2021-06" db="EMBL/GenBank/DDBJ databases">
        <authorList>
            <consortium name="DOE Joint Genome Institute"/>
            <person name="Mondo S.J."/>
            <person name="Amses K.R."/>
            <person name="Simmons D.R."/>
            <person name="Longcore J.E."/>
            <person name="Seto K."/>
            <person name="Alves G.H."/>
            <person name="Bonds A.E."/>
            <person name="Quandt C.A."/>
            <person name="Davis W.J."/>
            <person name="Chang Y."/>
            <person name="Letcher P.M."/>
            <person name="Powell M.J."/>
            <person name="Kuo A."/>
            <person name="Labutti K."/>
            <person name="Pangilinan J."/>
            <person name="Andreopoulos W."/>
            <person name="Tritt A."/>
            <person name="Riley R."/>
            <person name="Hundley H."/>
            <person name="Johnson J."/>
            <person name="Lipzen A."/>
            <person name="Barry K."/>
            <person name="Berbee M.L."/>
            <person name="Buchler N.E."/>
            <person name="Grigoriev I.V."/>
            <person name="Spatafora J.W."/>
            <person name="Stajich J.E."/>
            <person name="James T.Y."/>
        </authorList>
    </citation>
    <scope>NUCLEOTIDE SEQUENCE</scope>
    <source>
        <strain evidence="20">AG</strain>
    </source>
</reference>
<keyword evidence="11" id="KW-0378">Hydrolase</keyword>
<dbReference type="CDD" id="cd09862">
    <property type="entry name" value="PIN_Rrp44-like"/>
    <property type="match status" value="1"/>
</dbReference>
<dbReference type="GO" id="GO:0000176">
    <property type="term" value="C:nuclear exosome (RNase complex)"/>
    <property type="evidence" value="ECO:0007669"/>
    <property type="project" value="UniProtKB-ARBA"/>
</dbReference>
<dbReference type="GO" id="GO:0000177">
    <property type="term" value="C:cytoplasmic exosome (RNase complex)"/>
    <property type="evidence" value="ECO:0007669"/>
    <property type="project" value="TreeGrafter"/>
</dbReference>
<keyword evidence="15" id="KW-0694">RNA-binding</keyword>
<dbReference type="GO" id="GO:0016075">
    <property type="term" value="P:rRNA catabolic process"/>
    <property type="evidence" value="ECO:0007669"/>
    <property type="project" value="TreeGrafter"/>
</dbReference>
<evidence type="ECO:0000313" key="20">
    <source>
        <dbReference type="EMBL" id="KAI8575131.1"/>
    </source>
</evidence>
<dbReference type="Gene3D" id="2.40.50.700">
    <property type="match status" value="1"/>
</dbReference>
<dbReference type="PANTHER" id="PTHR23355:SF30">
    <property type="entry name" value="DIS3-LIKE EXONUCLEASE 1"/>
    <property type="match status" value="1"/>
</dbReference>
<dbReference type="InterPro" id="IPR050180">
    <property type="entry name" value="RNR_Ribonuclease"/>
</dbReference>
<evidence type="ECO:0000256" key="10">
    <source>
        <dbReference type="ARBA" id="ARBA00022722"/>
    </source>
</evidence>